<dbReference type="PANTHER" id="PTHR34047:SF8">
    <property type="entry name" value="PROTEIN YKFC"/>
    <property type="match status" value="1"/>
</dbReference>
<organism evidence="4 5">
    <name type="scientific">Massilia frigida</name>
    <dbReference type="NCBI Taxonomy" id="2609281"/>
    <lineage>
        <taxon>Bacteria</taxon>
        <taxon>Pseudomonadati</taxon>
        <taxon>Pseudomonadota</taxon>
        <taxon>Betaproteobacteria</taxon>
        <taxon>Burkholderiales</taxon>
        <taxon>Oxalobacteraceae</taxon>
        <taxon>Telluria group</taxon>
        <taxon>Massilia</taxon>
    </lineage>
</organism>
<dbReference type="InterPro" id="IPR043502">
    <property type="entry name" value="DNA/RNA_pol_sf"/>
</dbReference>
<feature type="domain" description="Reverse transcriptase" evidence="3">
    <location>
        <begin position="217"/>
        <end position="467"/>
    </location>
</feature>
<feature type="region of interest" description="Disordered" evidence="2">
    <location>
        <begin position="16"/>
        <end position="67"/>
    </location>
</feature>
<comment type="similarity">
    <text evidence="1">Belongs to the bacterial reverse transcriptase family.</text>
</comment>
<keyword evidence="5" id="KW-1185">Reference proteome</keyword>
<comment type="caution">
    <text evidence="4">The sequence shown here is derived from an EMBL/GenBank/DDBJ whole genome shotgun (WGS) entry which is preliminary data.</text>
</comment>
<proteinExistence type="inferred from homology"/>
<evidence type="ECO:0000313" key="4">
    <source>
        <dbReference type="EMBL" id="NHZ84158.1"/>
    </source>
</evidence>
<gene>
    <name evidence="4" type="primary">ltrA</name>
    <name evidence="4" type="ORF">F2P44_33640</name>
</gene>
<evidence type="ECO:0000313" key="5">
    <source>
        <dbReference type="Proteomes" id="UP000621455"/>
    </source>
</evidence>
<feature type="compositionally biased region" description="Basic and acidic residues" evidence="2">
    <location>
        <begin position="53"/>
        <end position="67"/>
    </location>
</feature>
<keyword evidence="4" id="KW-0808">Transferase</keyword>
<dbReference type="GO" id="GO:0003964">
    <property type="term" value="F:RNA-directed DNA polymerase activity"/>
    <property type="evidence" value="ECO:0007669"/>
    <property type="project" value="UniProtKB-KW"/>
</dbReference>
<dbReference type="Pfam" id="PF00078">
    <property type="entry name" value="RVT_1"/>
    <property type="match status" value="1"/>
</dbReference>
<dbReference type="CDD" id="cd01651">
    <property type="entry name" value="RT_G2_intron"/>
    <property type="match status" value="1"/>
</dbReference>
<dbReference type="NCBIfam" id="TIGR04416">
    <property type="entry name" value="group_II_RT_mat"/>
    <property type="match status" value="1"/>
</dbReference>
<evidence type="ECO:0000259" key="3">
    <source>
        <dbReference type="PROSITE" id="PS50878"/>
    </source>
</evidence>
<dbReference type="PROSITE" id="PS50878">
    <property type="entry name" value="RT_POL"/>
    <property type="match status" value="1"/>
</dbReference>
<dbReference type="Proteomes" id="UP000621455">
    <property type="component" value="Unassembled WGS sequence"/>
</dbReference>
<accession>A0ABX0NKL1</accession>
<feature type="non-terminal residue" evidence="4">
    <location>
        <position position="524"/>
    </location>
</feature>
<feature type="region of interest" description="Disordered" evidence="2">
    <location>
        <begin position="129"/>
        <end position="152"/>
    </location>
</feature>
<evidence type="ECO:0000256" key="1">
    <source>
        <dbReference type="ARBA" id="ARBA00034120"/>
    </source>
</evidence>
<sequence length="524" mass="58957">MANYSGPESCVAHREVWGEALTGETGRPAIEPRNQEIGMPTELTEPEGNTGHGDNRKSCTDPARSETLRMPGSFLHRSWEISAVPDETQSGGTGKVNDRHPAINAAEKSDVPVVPKKLPNKAGAAEAIEERGATEGNAGEPPAGRTQSRETASMGLEGIREAARSNQGLKFTSLLHHITPSLLVESFYELKRNAAAGLDGVTWGEYENILYGRVVQLHKELHTGAYRVQASRRVYIPKADGKLRPLGIAAVEDKIVQQAVVKVLNMIYEEDFLGFSYGFRRGRSQHDALDAASVGITSQKIGWILDADIQAFFDTIDHKWMMRFLEHRIMDRRLLRLIHKWLKAGVIEDGRRTAAEKGTPQGSVISPLLANIYLHYVHDLWAHQWRGRHAKGRIMFVRYADDSVYGFEWQTDAETFLAALRERLTTFGLTLHPEKTRLIEFGRHATGNRRRRGEGKPETFDFLGFTHCCGTSRKGWFKILRLTVKKRMRATLKAIREQLRKKMHLPVPTVGKWLSSVVQGYFNY</sequence>
<dbReference type="InterPro" id="IPR051083">
    <property type="entry name" value="GrpII_Intron_Splice-Mob/Def"/>
</dbReference>
<dbReference type="PANTHER" id="PTHR34047">
    <property type="entry name" value="NUCLEAR INTRON MATURASE 1, MITOCHONDRIAL-RELATED"/>
    <property type="match status" value="1"/>
</dbReference>
<evidence type="ECO:0000256" key="2">
    <source>
        <dbReference type="SAM" id="MobiDB-lite"/>
    </source>
</evidence>
<dbReference type="InterPro" id="IPR000477">
    <property type="entry name" value="RT_dom"/>
</dbReference>
<protein>
    <submittedName>
        <fullName evidence="4">Group II intron reverse transcriptase/maturase</fullName>
        <ecNumber evidence="4">2.7.7.49</ecNumber>
    </submittedName>
</protein>
<reference evidence="4 5" key="1">
    <citation type="submission" date="2019-10" db="EMBL/GenBank/DDBJ databases">
        <title>Taxonomy of Antarctic Massilia spp.: description of Massilia rubra sp. nov., Massilia aquatica sp. nov., Massilia mucilaginosa sp. nov., Massilia frigida sp. nov. isolated from streams, lakes and regoliths.</title>
        <authorList>
            <person name="Holochova P."/>
            <person name="Sedlacek I."/>
            <person name="Kralova S."/>
            <person name="Maslanova I."/>
            <person name="Busse H.-J."/>
            <person name="Stankova E."/>
            <person name="Vrbovska V."/>
            <person name="Kovarovic V."/>
            <person name="Bartak M."/>
            <person name="Svec P."/>
            <person name="Pantucek R."/>
        </authorList>
    </citation>
    <scope>NUCLEOTIDE SEQUENCE [LARGE SCALE GENOMIC DNA]</scope>
    <source>
        <strain evidence="4 5">CCM 8695</strain>
    </source>
</reference>
<dbReference type="SUPFAM" id="SSF56672">
    <property type="entry name" value="DNA/RNA polymerases"/>
    <property type="match status" value="1"/>
</dbReference>
<name>A0ABX0NKL1_9BURK</name>
<keyword evidence="4" id="KW-0695">RNA-directed DNA polymerase</keyword>
<dbReference type="EC" id="2.7.7.49" evidence="4"/>
<keyword evidence="4" id="KW-0548">Nucleotidyltransferase</keyword>
<dbReference type="EMBL" id="WHJG01000113">
    <property type="protein sequence ID" value="NHZ84158.1"/>
    <property type="molecule type" value="Genomic_DNA"/>
</dbReference>
<dbReference type="InterPro" id="IPR030931">
    <property type="entry name" value="Group_II_RT_mat"/>
</dbReference>